<feature type="binding site" evidence="4">
    <location>
        <begin position="6"/>
        <end position="10"/>
    </location>
    <ligand>
        <name>ATP</name>
        <dbReference type="ChEBI" id="CHEBI:30616"/>
    </ligand>
</feature>
<evidence type="ECO:0000256" key="4">
    <source>
        <dbReference type="PIRSR" id="PIRSR006806-1"/>
    </source>
</evidence>
<dbReference type="SUPFAM" id="SSF100950">
    <property type="entry name" value="NagB/RpiA/CoA transferase-like"/>
    <property type="match status" value="1"/>
</dbReference>
<evidence type="ECO:0000256" key="3">
    <source>
        <dbReference type="ARBA" id="ARBA00022840"/>
    </source>
</evidence>
<dbReference type="GO" id="GO:0030272">
    <property type="term" value="F:5-formyltetrahydrofolate cyclo-ligase activity"/>
    <property type="evidence" value="ECO:0007669"/>
    <property type="project" value="UniProtKB-EC"/>
</dbReference>
<dbReference type="Pfam" id="PF01812">
    <property type="entry name" value="5-FTHF_cyc-lig"/>
    <property type="match status" value="1"/>
</dbReference>
<gene>
    <name evidence="6" type="ORF">BWX89_00859</name>
</gene>
<protein>
    <recommendedName>
        <fullName evidence="5">5-formyltetrahydrofolate cyclo-ligase</fullName>
        <ecNumber evidence="5">6.3.3.2</ecNumber>
    </recommendedName>
</protein>
<keyword evidence="5" id="KW-0479">Metal-binding</keyword>
<evidence type="ECO:0000313" key="6">
    <source>
        <dbReference type="EMBL" id="OQB73663.1"/>
    </source>
</evidence>
<comment type="similarity">
    <text evidence="1 5">Belongs to the 5-formyltetrahydrofolate cyclo-ligase family.</text>
</comment>
<keyword evidence="6" id="KW-0436">Ligase</keyword>
<dbReference type="PIRSF" id="PIRSF006806">
    <property type="entry name" value="FTHF_cligase"/>
    <property type="match status" value="1"/>
</dbReference>
<dbReference type="AlphaFoldDB" id="A0A1V6C9V1"/>
<name>A0A1V6C9V1_UNCT6</name>
<evidence type="ECO:0000256" key="1">
    <source>
        <dbReference type="ARBA" id="ARBA00010638"/>
    </source>
</evidence>
<dbReference type="GO" id="GO:0005524">
    <property type="term" value="F:ATP binding"/>
    <property type="evidence" value="ECO:0007669"/>
    <property type="project" value="UniProtKB-KW"/>
</dbReference>
<keyword evidence="2 4" id="KW-0547">Nucleotide-binding</keyword>
<sequence length="186" mass="21408">MSIKEKIEIRKNILNQLKNLTPEEWDKRSRSIINNFLSLPEYKTCWTLMSYVSFNKEVDTIPIIKDALGKAKTVCVPEVKWEDSTMKPVQIFNLDDIDFSTKVPQPLSDAEIIPAEIDLIIVPGLAFDRGFNRIGRGKGFYDRFLRVCNGIKVSLSFDFQVFESIPVDENDVPIDIIITETEILRH</sequence>
<dbReference type="NCBIfam" id="TIGR02727">
    <property type="entry name" value="MTHFS_bact"/>
    <property type="match status" value="1"/>
</dbReference>
<dbReference type="EMBL" id="MWDQ01000071">
    <property type="protein sequence ID" value="OQB73663.1"/>
    <property type="molecule type" value="Genomic_DNA"/>
</dbReference>
<dbReference type="GO" id="GO:0035999">
    <property type="term" value="P:tetrahydrofolate interconversion"/>
    <property type="evidence" value="ECO:0007669"/>
    <property type="project" value="TreeGrafter"/>
</dbReference>
<dbReference type="InterPro" id="IPR024185">
    <property type="entry name" value="FTHF_cligase-like_sf"/>
</dbReference>
<evidence type="ECO:0000256" key="2">
    <source>
        <dbReference type="ARBA" id="ARBA00022741"/>
    </source>
</evidence>
<reference evidence="6" key="1">
    <citation type="submission" date="2017-02" db="EMBL/GenBank/DDBJ databases">
        <title>Delving into the versatile metabolic prowess of the omnipresent phylum Bacteroidetes.</title>
        <authorList>
            <person name="Nobu M.K."/>
            <person name="Mei R."/>
            <person name="Narihiro T."/>
            <person name="Kuroda K."/>
            <person name="Liu W.-T."/>
        </authorList>
    </citation>
    <scope>NUCLEOTIDE SEQUENCE</scope>
    <source>
        <strain evidence="6">ADurb.Bin131</strain>
    </source>
</reference>
<feature type="binding site" evidence="4">
    <location>
        <position position="52"/>
    </location>
    <ligand>
        <name>substrate</name>
    </ligand>
</feature>
<comment type="caution">
    <text evidence="6">The sequence shown here is derived from an EMBL/GenBank/DDBJ whole genome shotgun (WGS) entry which is preliminary data.</text>
</comment>
<keyword evidence="5" id="KW-0460">Magnesium</keyword>
<dbReference type="Proteomes" id="UP000485562">
    <property type="component" value="Unassembled WGS sequence"/>
</dbReference>
<dbReference type="EC" id="6.3.3.2" evidence="5"/>
<feature type="binding site" evidence="4">
    <location>
        <begin position="133"/>
        <end position="141"/>
    </location>
    <ligand>
        <name>ATP</name>
        <dbReference type="ChEBI" id="CHEBI:30616"/>
    </ligand>
</feature>
<dbReference type="PANTHER" id="PTHR23407:SF1">
    <property type="entry name" value="5-FORMYLTETRAHYDROFOLATE CYCLO-LIGASE"/>
    <property type="match status" value="1"/>
</dbReference>
<comment type="cofactor">
    <cofactor evidence="5">
        <name>Mg(2+)</name>
        <dbReference type="ChEBI" id="CHEBI:18420"/>
    </cofactor>
</comment>
<dbReference type="GO" id="GO:0046872">
    <property type="term" value="F:metal ion binding"/>
    <property type="evidence" value="ECO:0007669"/>
    <property type="project" value="UniProtKB-KW"/>
</dbReference>
<dbReference type="InterPro" id="IPR037171">
    <property type="entry name" value="NagB/RpiA_transferase-like"/>
</dbReference>
<dbReference type="PANTHER" id="PTHR23407">
    <property type="entry name" value="ATPASE INHIBITOR/5-FORMYLTETRAHYDROFOLATE CYCLO-LIGASE"/>
    <property type="match status" value="1"/>
</dbReference>
<evidence type="ECO:0000256" key="5">
    <source>
        <dbReference type="RuleBase" id="RU361279"/>
    </source>
</evidence>
<dbReference type="InterPro" id="IPR002698">
    <property type="entry name" value="FTHF_cligase"/>
</dbReference>
<dbReference type="GO" id="GO:0009396">
    <property type="term" value="P:folic acid-containing compound biosynthetic process"/>
    <property type="evidence" value="ECO:0007669"/>
    <property type="project" value="TreeGrafter"/>
</dbReference>
<organism evidence="6">
    <name type="scientific">candidate division TA06 bacterium ADurb.Bin131</name>
    <dbReference type="NCBI Taxonomy" id="1852827"/>
    <lineage>
        <taxon>Bacteria</taxon>
        <taxon>Bacteria division TA06</taxon>
    </lineage>
</organism>
<proteinExistence type="inferred from homology"/>
<feature type="binding site" evidence="4">
    <location>
        <position position="57"/>
    </location>
    <ligand>
        <name>substrate</name>
    </ligand>
</feature>
<comment type="catalytic activity">
    <reaction evidence="5">
        <text>(6S)-5-formyl-5,6,7,8-tetrahydrofolate + ATP = (6R)-5,10-methenyltetrahydrofolate + ADP + phosphate</text>
        <dbReference type="Rhea" id="RHEA:10488"/>
        <dbReference type="ChEBI" id="CHEBI:30616"/>
        <dbReference type="ChEBI" id="CHEBI:43474"/>
        <dbReference type="ChEBI" id="CHEBI:57455"/>
        <dbReference type="ChEBI" id="CHEBI:57457"/>
        <dbReference type="ChEBI" id="CHEBI:456216"/>
        <dbReference type="EC" id="6.3.3.2"/>
    </reaction>
</comment>
<keyword evidence="3 4" id="KW-0067">ATP-binding</keyword>
<accession>A0A1V6C9V1</accession>
<dbReference type="Gene3D" id="3.40.50.10420">
    <property type="entry name" value="NagB/RpiA/CoA transferase-like"/>
    <property type="match status" value="1"/>
</dbReference>